<feature type="compositionally biased region" description="Polar residues" evidence="2">
    <location>
        <begin position="1"/>
        <end position="19"/>
    </location>
</feature>
<sequence>MSSDSSVKSINSESASLFETNKPLDDLKEEHKSNMSSDSSGKSTSSGSSLTKANETLDDLKEEYKPNMSSDSSAETISSDSFLFETNESLDDLQIQNDRLRLQNQNDRIKLQNLRMENLVAGLEGFFKTEMNNLEEQKLAVEAELEAKNKKLAEFELEQERKVIEIETLRARLDSVVDDHEEINESEEILANIRRLFPLIKLDIPEESGFREHTSRIKTFHERNSSLMLDLNEWKNKYEMVRAIQDRFVACGIPECHWARLLMDLYFNEKQRFIYCSEKTTWDELMVLLFKSYPFDLKEDLIRTRIQNFSIDSNLSEKGKTQLLNWVESAREHSGLELLPGLKARYARILREFHLYPANGFRVKDIKDYDGLVRHINQYVPIDHLDESTLLKILTSSPHFKSKLKNIVDHLSSRRQYRSEARELSTRELLNHGSAMHSHIRDRSSLFEEHKEKYYSEDDSETDSQFTPDTIPEFKSQFARDLKSHKLNSNSS</sequence>
<evidence type="ECO:0000313" key="4">
    <source>
        <dbReference type="Proteomes" id="UP000094801"/>
    </source>
</evidence>
<accession>A0A1E4T5P9</accession>
<dbReference type="Proteomes" id="UP000094801">
    <property type="component" value="Unassembled WGS sequence"/>
</dbReference>
<evidence type="ECO:0000256" key="1">
    <source>
        <dbReference type="SAM" id="Coils"/>
    </source>
</evidence>
<gene>
    <name evidence="3" type="ORF">CANARDRAFT_21057</name>
</gene>
<feature type="region of interest" description="Disordered" evidence="2">
    <location>
        <begin position="451"/>
        <end position="470"/>
    </location>
</feature>
<organism evidence="3 4">
    <name type="scientific">[Candida] arabinofermentans NRRL YB-2248</name>
    <dbReference type="NCBI Taxonomy" id="983967"/>
    <lineage>
        <taxon>Eukaryota</taxon>
        <taxon>Fungi</taxon>
        <taxon>Dikarya</taxon>
        <taxon>Ascomycota</taxon>
        <taxon>Saccharomycotina</taxon>
        <taxon>Pichiomycetes</taxon>
        <taxon>Pichiales</taxon>
        <taxon>Pichiaceae</taxon>
        <taxon>Ogataea</taxon>
        <taxon>Ogataea/Candida clade</taxon>
    </lineage>
</organism>
<evidence type="ECO:0000313" key="3">
    <source>
        <dbReference type="EMBL" id="ODV87087.1"/>
    </source>
</evidence>
<keyword evidence="1" id="KW-0175">Coiled coil</keyword>
<feature type="coiled-coil region" evidence="1">
    <location>
        <begin position="83"/>
        <end position="186"/>
    </location>
</feature>
<dbReference type="EMBL" id="KV453848">
    <property type="protein sequence ID" value="ODV87087.1"/>
    <property type="molecule type" value="Genomic_DNA"/>
</dbReference>
<dbReference type="AlphaFoldDB" id="A0A1E4T5P9"/>
<name>A0A1E4T5P9_9ASCO</name>
<reference evidence="4" key="1">
    <citation type="submission" date="2016-04" db="EMBL/GenBank/DDBJ databases">
        <title>Comparative genomics of biotechnologically important yeasts.</title>
        <authorList>
            <consortium name="DOE Joint Genome Institute"/>
            <person name="Riley R."/>
            <person name="Haridas S."/>
            <person name="Wolfe K.H."/>
            <person name="Lopes M.R."/>
            <person name="Hittinger C.T."/>
            <person name="Goker M."/>
            <person name="Salamov A."/>
            <person name="Wisecaver J."/>
            <person name="Long T.M."/>
            <person name="Aerts A.L."/>
            <person name="Barry K."/>
            <person name="Choi C."/>
            <person name="Clum A."/>
            <person name="Coughlan A.Y."/>
            <person name="Deshpande S."/>
            <person name="Douglass A.P."/>
            <person name="Hanson S.J."/>
            <person name="Klenk H.-P."/>
            <person name="Labutti K."/>
            <person name="Lapidus A."/>
            <person name="Lindquist E."/>
            <person name="Lipzen A."/>
            <person name="Meier-Kolthoff J.P."/>
            <person name="Ohm R.A."/>
            <person name="Otillar R.P."/>
            <person name="Pangilinan J."/>
            <person name="Peng Y."/>
            <person name="Rokas A."/>
            <person name="Rosa C.A."/>
            <person name="Scheuner C."/>
            <person name="Sibirny A.A."/>
            <person name="Slot J.C."/>
            <person name="Stielow J.B."/>
            <person name="Sun H."/>
            <person name="Kurtzman C.P."/>
            <person name="Blackwell M."/>
            <person name="Grigoriev I.V."/>
            <person name="Jeffries T.W."/>
        </authorList>
    </citation>
    <scope>NUCLEOTIDE SEQUENCE [LARGE SCALE GENOMIC DNA]</scope>
    <source>
        <strain evidence="4">NRRL YB-2248</strain>
    </source>
</reference>
<proteinExistence type="predicted"/>
<feature type="compositionally biased region" description="Low complexity" evidence="2">
    <location>
        <begin position="34"/>
        <end position="49"/>
    </location>
</feature>
<feature type="region of interest" description="Disordered" evidence="2">
    <location>
        <begin position="1"/>
        <end position="58"/>
    </location>
</feature>
<evidence type="ECO:0000256" key="2">
    <source>
        <dbReference type="SAM" id="MobiDB-lite"/>
    </source>
</evidence>
<keyword evidence="4" id="KW-1185">Reference proteome</keyword>
<feature type="compositionally biased region" description="Basic and acidic residues" evidence="2">
    <location>
        <begin position="22"/>
        <end position="33"/>
    </location>
</feature>
<protein>
    <submittedName>
        <fullName evidence="3">Uncharacterized protein</fullName>
    </submittedName>
</protein>